<reference evidence="1 2" key="1">
    <citation type="submission" date="2016-06" db="EMBL/GenBank/DDBJ databases">
        <title>Evolution of pathogenesis and genome organization in the Tremellales.</title>
        <authorList>
            <person name="Cuomo C."/>
            <person name="Litvintseva A."/>
            <person name="Heitman J."/>
            <person name="Chen Y."/>
            <person name="Sun S."/>
            <person name="Springer D."/>
            <person name="Dromer F."/>
            <person name="Young S."/>
            <person name="Zeng Q."/>
            <person name="Chapman S."/>
            <person name="Gujja S."/>
            <person name="Saif S."/>
            <person name="Birren B."/>
        </authorList>
    </citation>
    <scope>NUCLEOTIDE SEQUENCE [LARGE SCALE GENOMIC DNA]</scope>
    <source>
        <strain evidence="1 2">ATCC 28783</strain>
    </source>
</reference>
<comment type="caution">
    <text evidence="1">The sequence shown here is derived from an EMBL/GenBank/DDBJ whole genome shotgun (WGS) entry which is preliminary data.</text>
</comment>
<dbReference type="AlphaFoldDB" id="A0A4Q1BW85"/>
<name>A0A4Q1BW85_TREME</name>
<sequence>MICDCVGSCQFESQARSGSTEALYKRLLCQSTQGDIRSDFDEMVWLKHSVRKALSENSFGRCGERWTGNVLKYRMREGGQRLAAAIALLPNINPLPYSLRTLLECEIFSQSSYRLTRGCETDLNWPFKDEYEHTSPTEDSWRLASVWACWAQTYAKWLCGDENVWDSWEFEHLAPRPVIYYPNTHTSNTPIVPQERSESFYTSPSNQSSQPRPSFPLLIPPTYSLPQIYGITSMPTANPPAYTTRSFNVFPYPPNLPSLANHQTSTSAPSAQMAYYSRPTPYTPVPIYYRFS</sequence>
<evidence type="ECO:0000313" key="2">
    <source>
        <dbReference type="Proteomes" id="UP000289152"/>
    </source>
</evidence>
<dbReference type="VEuPathDB" id="FungiDB:TREMEDRAFT_63525"/>
<organism evidence="1 2">
    <name type="scientific">Tremella mesenterica</name>
    <name type="common">Jelly fungus</name>
    <dbReference type="NCBI Taxonomy" id="5217"/>
    <lineage>
        <taxon>Eukaryota</taxon>
        <taxon>Fungi</taxon>
        <taxon>Dikarya</taxon>
        <taxon>Basidiomycota</taxon>
        <taxon>Agaricomycotina</taxon>
        <taxon>Tremellomycetes</taxon>
        <taxon>Tremellales</taxon>
        <taxon>Tremellaceae</taxon>
        <taxon>Tremella</taxon>
    </lineage>
</organism>
<keyword evidence="2" id="KW-1185">Reference proteome</keyword>
<dbReference type="EMBL" id="SDIL01000002">
    <property type="protein sequence ID" value="RXK42332.1"/>
    <property type="molecule type" value="Genomic_DNA"/>
</dbReference>
<protein>
    <submittedName>
        <fullName evidence="1">Uncharacterized protein</fullName>
    </submittedName>
</protein>
<evidence type="ECO:0000313" key="1">
    <source>
        <dbReference type="EMBL" id="RXK42332.1"/>
    </source>
</evidence>
<dbReference type="InParanoid" id="A0A4Q1BW85"/>
<accession>A0A4Q1BW85</accession>
<dbReference type="Proteomes" id="UP000289152">
    <property type="component" value="Unassembled WGS sequence"/>
</dbReference>
<proteinExistence type="predicted"/>
<gene>
    <name evidence="1" type="ORF">M231_00322</name>
</gene>